<evidence type="ECO:0000259" key="8">
    <source>
        <dbReference type="Pfam" id="PF02397"/>
    </source>
</evidence>
<dbReference type="InterPro" id="IPR003362">
    <property type="entry name" value="Bact_transf"/>
</dbReference>
<feature type="transmembrane region" description="Helical" evidence="7">
    <location>
        <begin position="105"/>
        <end position="121"/>
    </location>
</feature>
<evidence type="ECO:0000256" key="5">
    <source>
        <dbReference type="ARBA" id="ARBA00022989"/>
    </source>
</evidence>
<dbReference type="InterPro" id="IPR017475">
    <property type="entry name" value="EPS_sugar_tfrase"/>
</dbReference>
<feature type="transmembrane region" description="Helical" evidence="7">
    <location>
        <begin position="305"/>
        <end position="325"/>
    </location>
</feature>
<evidence type="ECO:0000256" key="3">
    <source>
        <dbReference type="ARBA" id="ARBA00022679"/>
    </source>
</evidence>
<dbReference type="OrthoDB" id="9808602at2"/>
<evidence type="ECO:0000256" key="1">
    <source>
        <dbReference type="ARBA" id="ARBA00004141"/>
    </source>
</evidence>
<keyword evidence="10" id="KW-1185">Reference proteome</keyword>
<keyword evidence="5 7" id="KW-1133">Transmembrane helix</keyword>
<dbReference type="Pfam" id="PF02397">
    <property type="entry name" value="Bac_transf"/>
    <property type="match status" value="1"/>
</dbReference>
<sequence length="492" mass="52777">MPTEPHGSYGSSTVTADARAAELPATTFPPTGWERRYRHWVLASDACLTLVVILGGSLLFGAPGMDLLLALGTAVAVGSALPAVRAWQQRVLGNGAEEFRRLGKGFLLAAVLVALCGLIAGELAVRPWVFGVLPAAAVSVIAGRYVLRKRLHRARRQGRCLLPLMAAGSQDAVRELIQRTRDQAHVGWQVEAVCTIDGTGQDGARGDIDGVPVVGDLSEIANHVRRGGYRMVAVTADAYWTPARLQELAWSLEDTTAEMAVAPMLMEVAGPRLQVSGVLGMPLLHVSAPTLTGGRRVVKGVVDRIGAALLLALLSPALLAIAAAIRVGDGGPAIYRQQRVGKNGKTFTMLKFRTMVPNADAVLAGLTERNEGAGPLFKMRRDPRITRVGAFLRRYSLDELPQLLNVVSGSMSLVGPRPPLPAETAAYRPHVRRRLLVKPGLTGLWQVSGRSDLSWDESVRLDLRYVEDWSLALDAMILWKTVRAVASGAGAY</sequence>
<feature type="transmembrane region" description="Helical" evidence="7">
    <location>
        <begin position="67"/>
        <end position="84"/>
    </location>
</feature>
<protein>
    <submittedName>
        <fullName evidence="9">Exopolysaccharide biosynthesis polyprenyl glycosylphosphotransferase</fullName>
    </submittedName>
</protein>
<organism evidence="9 10">
    <name type="scientific">Tamaricihabitans halophyticus</name>
    <dbReference type="NCBI Taxonomy" id="1262583"/>
    <lineage>
        <taxon>Bacteria</taxon>
        <taxon>Bacillati</taxon>
        <taxon>Actinomycetota</taxon>
        <taxon>Actinomycetes</taxon>
        <taxon>Pseudonocardiales</taxon>
        <taxon>Pseudonocardiaceae</taxon>
        <taxon>Tamaricihabitans</taxon>
    </lineage>
</organism>
<reference evidence="9 10" key="1">
    <citation type="submission" date="2019-03" db="EMBL/GenBank/DDBJ databases">
        <title>Genomic Encyclopedia of Type Strains, Phase IV (KMG-IV): sequencing the most valuable type-strain genomes for metagenomic binning, comparative biology and taxonomic classification.</title>
        <authorList>
            <person name="Goeker M."/>
        </authorList>
    </citation>
    <scope>NUCLEOTIDE SEQUENCE [LARGE SCALE GENOMIC DNA]</scope>
    <source>
        <strain evidence="9 10">DSM 45765</strain>
    </source>
</reference>
<comment type="caution">
    <text evidence="9">The sequence shown here is derived from an EMBL/GenBank/DDBJ whole genome shotgun (WGS) entry which is preliminary data.</text>
</comment>
<feature type="transmembrane region" description="Helical" evidence="7">
    <location>
        <begin position="40"/>
        <end position="61"/>
    </location>
</feature>
<dbReference type="Proteomes" id="UP000294911">
    <property type="component" value="Unassembled WGS sequence"/>
</dbReference>
<comment type="subcellular location">
    <subcellularLocation>
        <location evidence="1">Membrane</location>
        <topology evidence="1">Multi-pass membrane protein</topology>
    </subcellularLocation>
</comment>
<comment type="similarity">
    <text evidence="2">Belongs to the bacterial sugar transferase family.</text>
</comment>
<feature type="transmembrane region" description="Helical" evidence="7">
    <location>
        <begin position="127"/>
        <end position="147"/>
    </location>
</feature>
<evidence type="ECO:0000313" key="9">
    <source>
        <dbReference type="EMBL" id="TCP56503.1"/>
    </source>
</evidence>
<evidence type="ECO:0000313" key="10">
    <source>
        <dbReference type="Proteomes" id="UP000294911"/>
    </source>
</evidence>
<dbReference type="GO" id="GO:0016020">
    <property type="term" value="C:membrane"/>
    <property type="evidence" value="ECO:0007669"/>
    <property type="project" value="UniProtKB-SubCell"/>
</dbReference>
<evidence type="ECO:0000256" key="4">
    <source>
        <dbReference type="ARBA" id="ARBA00022692"/>
    </source>
</evidence>
<dbReference type="GO" id="GO:0016780">
    <property type="term" value="F:phosphotransferase activity, for other substituted phosphate groups"/>
    <property type="evidence" value="ECO:0007669"/>
    <property type="project" value="TreeGrafter"/>
</dbReference>
<keyword evidence="6 7" id="KW-0472">Membrane</keyword>
<evidence type="ECO:0000256" key="6">
    <source>
        <dbReference type="ARBA" id="ARBA00023136"/>
    </source>
</evidence>
<evidence type="ECO:0000256" key="2">
    <source>
        <dbReference type="ARBA" id="ARBA00006464"/>
    </source>
</evidence>
<dbReference type="Gene3D" id="3.40.50.720">
    <property type="entry name" value="NAD(P)-binding Rossmann-like Domain"/>
    <property type="match status" value="1"/>
</dbReference>
<keyword evidence="3 9" id="KW-0808">Transferase</keyword>
<dbReference type="NCBIfam" id="TIGR03025">
    <property type="entry name" value="EPS_sugtrans"/>
    <property type="match status" value="1"/>
</dbReference>
<dbReference type="RefSeq" id="WP_132875097.1">
    <property type="nucleotide sequence ID" value="NZ_SLXQ01000001.1"/>
</dbReference>
<gene>
    <name evidence="9" type="ORF">EV191_101446</name>
</gene>
<name>A0A4R2R1W7_9PSEU</name>
<dbReference type="PANTHER" id="PTHR30576:SF10">
    <property type="entry name" value="SLL5057 PROTEIN"/>
    <property type="match status" value="1"/>
</dbReference>
<dbReference type="AlphaFoldDB" id="A0A4R2R1W7"/>
<accession>A0A4R2R1W7</accession>
<dbReference type="Pfam" id="PF13727">
    <property type="entry name" value="CoA_binding_3"/>
    <property type="match status" value="1"/>
</dbReference>
<proteinExistence type="inferred from homology"/>
<dbReference type="EMBL" id="SLXQ01000001">
    <property type="protein sequence ID" value="TCP56503.1"/>
    <property type="molecule type" value="Genomic_DNA"/>
</dbReference>
<dbReference type="PANTHER" id="PTHR30576">
    <property type="entry name" value="COLANIC BIOSYNTHESIS UDP-GLUCOSE LIPID CARRIER TRANSFERASE"/>
    <property type="match status" value="1"/>
</dbReference>
<feature type="domain" description="Bacterial sugar transferase" evidence="8">
    <location>
        <begin position="299"/>
        <end position="485"/>
    </location>
</feature>
<keyword evidence="4 7" id="KW-0812">Transmembrane</keyword>
<evidence type="ECO:0000256" key="7">
    <source>
        <dbReference type="SAM" id="Phobius"/>
    </source>
</evidence>